<accession>W1XVU1</accession>
<sequence length="34" mass="3726">MESCALIVLSAPPVTESLLPRLEPNWLSEFQALA</sequence>
<dbReference type="AlphaFoldDB" id="W1XVU1"/>
<feature type="non-terminal residue" evidence="1">
    <location>
        <position position="34"/>
    </location>
</feature>
<name>W1XVU1_9ZZZZ</name>
<proteinExistence type="predicted"/>
<reference evidence="1" key="1">
    <citation type="submission" date="2013-12" db="EMBL/GenBank/DDBJ databases">
        <title>A Varibaculum cambriense genome reconstructed from a premature infant gut community with otherwise low bacterial novelty that shifts toward anaerobic metabolism during the third week of life.</title>
        <authorList>
            <person name="Brown C.T."/>
            <person name="Sharon I."/>
            <person name="Thomas B.C."/>
            <person name="Castelle C.J."/>
            <person name="Morowitz M.J."/>
            <person name="Banfield J.F."/>
        </authorList>
    </citation>
    <scope>NUCLEOTIDE SEQUENCE</scope>
</reference>
<protein>
    <submittedName>
        <fullName evidence="1">Uncharacterized protein</fullName>
    </submittedName>
</protein>
<organism evidence="1">
    <name type="scientific">human gut metagenome</name>
    <dbReference type="NCBI Taxonomy" id="408170"/>
    <lineage>
        <taxon>unclassified sequences</taxon>
        <taxon>metagenomes</taxon>
        <taxon>organismal metagenomes</taxon>
    </lineage>
</organism>
<dbReference type="EMBL" id="AZMM01011331">
    <property type="protein sequence ID" value="ETJ34241.1"/>
    <property type="molecule type" value="Genomic_DNA"/>
</dbReference>
<evidence type="ECO:0000313" key="1">
    <source>
        <dbReference type="EMBL" id="ETJ34241.1"/>
    </source>
</evidence>
<comment type="caution">
    <text evidence="1">The sequence shown here is derived from an EMBL/GenBank/DDBJ whole genome shotgun (WGS) entry which is preliminary data.</text>
</comment>
<gene>
    <name evidence="1" type="ORF">Q604_UNBC11331G0001</name>
</gene>